<protein>
    <submittedName>
        <fullName evidence="1">Uncharacterized protein</fullName>
    </submittedName>
</protein>
<organism evidence="1 2">
    <name type="scientific">Cytobacillus firmus</name>
    <name type="common">Bacillus firmus</name>
    <dbReference type="NCBI Taxonomy" id="1399"/>
    <lineage>
        <taxon>Bacteria</taxon>
        <taxon>Bacillati</taxon>
        <taxon>Bacillota</taxon>
        <taxon>Bacilli</taxon>
        <taxon>Bacillales</taxon>
        <taxon>Bacillaceae</taxon>
        <taxon>Cytobacillus</taxon>
    </lineage>
</organism>
<reference evidence="1 2" key="1">
    <citation type="journal article" date="2020" name="G3 (Bethesda)">
        <title>Whole Genome Sequencing and Comparative Genomics of Two Nematicidal Bacillus Strains Reveals a Wide Range of Possible Virulence Factors.</title>
        <authorList>
            <person name="Susic N."/>
            <person name="Janezic S."/>
            <person name="Rupnik M."/>
            <person name="Geric Stare B."/>
        </authorList>
    </citation>
    <scope>NUCLEOTIDE SEQUENCE [LARGE SCALE GENOMIC DNA]</scope>
    <source>
        <strain evidence="1 2">I-1582</strain>
    </source>
</reference>
<dbReference type="Proteomes" id="UP000465778">
    <property type="component" value="Unassembled WGS sequence"/>
</dbReference>
<gene>
    <name evidence="1" type="ORF">KIS1582_4196</name>
</gene>
<name>A0A800MTN7_CYTFI</name>
<comment type="caution">
    <text evidence="1">The sequence shown here is derived from an EMBL/GenBank/DDBJ whole genome shotgun (WGS) entry which is preliminary data.</text>
</comment>
<dbReference type="EMBL" id="VDEM01000071">
    <property type="protein sequence ID" value="KAF0822060.1"/>
    <property type="molecule type" value="Genomic_DNA"/>
</dbReference>
<evidence type="ECO:0000313" key="1">
    <source>
        <dbReference type="EMBL" id="KAF0822060.1"/>
    </source>
</evidence>
<accession>A0A800MTN7</accession>
<proteinExistence type="predicted"/>
<evidence type="ECO:0000313" key="2">
    <source>
        <dbReference type="Proteomes" id="UP000465778"/>
    </source>
</evidence>
<dbReference type="AlphaFoldDB" id="A0A800MTN7"/>
<sequence>MAIAVVMPDNAASHAKPDIGGDTLHEAVMD</sequence>